<dbReference type="Gene3D" id="3.40.50.300">
    <property type="entry name" value="P-loop containing nucleotide triphosphate hydrolases"/>
    <property type="match status" value="1"/>
</dbReference>
<keyword evidence="3" id="KW-1185">Reference proteome</keyword>
<protein>
    <submittedName>
        <fullName evidence="2">AAA family ATPase</fullName>
    </submittedName>
</protein>
<proteinExistence type="predicted"/>
<evidence type="ECO:0000313" key="2">
    <source>
        <dbReference type="EMBL" id="MBE8591997.1"/>
    </source>
</evidence>
<sequence>MLIVFSGLPGTGKTTIARELAGRIAAVYLRIDVIEQTLRDAGMAPGACGYGVANALALSNLQLGRTVVADCVNPVQESRVAWQETAAKAGVALVDIQLVCSDTREHQRRVDSREGDIPGLRPPSWQSVSTHEYEPWDEVPLTLDTARISATQAVEALLTHLRR</sequence>
<feature type="compositionally biased region" description="Basic and acidic residues" evidence="1">
    <location>
        <begin position="107"/>
        <end position="116"/>
    </location>
</feature>
<comment type="caution">
    <text evidence="2">The sequence shown here is derived from an EMBL/GenBank/DDBJ whole genome shotgun (WGS) entry which is preliminary data.</text>
</comment>
<dbReference type="InterPro" id="IPR027417">
    <property type="entry name" value="P-loop_NTPase"/>
</dbReference>
<dbReference type="EMBL" id="JADDUM010000101">
    <property type="protein sequence ID" value="MBE8591997.1"/>
    <property type="molecule type" value="Genomic_DNA"/>
</dbReference>
<dbReference type="Proteomes" id="UP000613075">
    <property type="component" value="Unassembled WGS sequence"/>
</dbReference>
<name>A0ABR9ST50_9PSED</name>
<feature type="region of interest" description="Disordered" evidence="1">
    <location>
        <begin position="107"/>
        <end position="131"/>
    </location>
</feature>
<evidence type="ECO:0000256" key="1">
    <source>
        <dbReference type="SAM" id="MobiDB-lite"/>
    </source>
</evidence>
<dbReference type="RefSeq" id="WP_122305147.1">
    <property type="nucleotide sequence ID" value="NZ_JADDUM010000101.1"/>
</dbReference>
<dbReference type="SUPFAM" id="SSF52540">
    <property type="entry name" value="P-loop containing nucleoside triphosphate hydrolases"/>
    <property type="match status" value="1"/>
</dbReference>
<organism evidence="2 3">
    <name type="scientific">Pseudomonas cyclaminis</name>
    <dbReference type="NCBI Taxonomy" id="2781239"/>
    <lineage>
        <taxon>Bacteria</taxon>
        <taxon>Pseudomonadati</taxon>
        <taxon>Pseudomonadota</taxon>
        <taxon>Gammaproteobacteria</taxon>
        <taxon>Pseudomonadales</taxon>
        <taxon>Pseudomonadaceae</taxon>
        <taxon>Pseudomonas</taxon>
    </lineage>
</organism>
<dbReference type="Pfam" id="PF13671">
    <property type="entry name" value="AAA_33"/>
    <property type="match status" value="1"/>
</dbReference>
<gene>
    <name evidence="2" type="ORF">IQK56_14230</name>
</gene>
<accession>A0ABR9ST50</accession>
<evidence type="ECO:0000313" key="3">
    <source>
        <dbReference type="Proteomes" id="UP000613075"/>
    </source>
</evidence>
<dbReference type="PANTHER" id="PTHR37807:SF3">
    <property type="entry name" value="OS07G0160300 PROTEIN"/>
    <property type="match status" value="1"/>
</dbReference>
<dbReference type="PANTHER" id="PTHR37807">
    <property type="entry name" value="OS07G0160300 PROTEIN"/>
    <property type="match status" value="1"/>
</dbReference>
<reference evidence="2 3" key="1">
    <citation type="submission" date="2020-10" db="EMBL/GenBank/DDBJ databases">
        <title>The draft genomes of Cyclamen pathogen Pseudomonas sp.</title>
        <authorList>
            <person name="Fujikawa T."/>
            <person name="Sawada H."/>
        </authorList>
    </citation>
    <scope>NUCLEOTIDE SEQUENCE [LARGE SCALE GENOMIC DNA]</scope>
    <source>
        <strain evidence="2 3">MAFF 301449</strain>
    </source>
</reference>